<sequence length="256" mass="26815">MTGALAEADRVRATSAGTALSTEQGLALFDTALRRAEAHLIPVNLDLAGLRASDVEIPPLVRGLLHRPVRRAVGTAAQAGPPLAERLAGMSAAQRDSVLLDLVVASSAVILGHASPDAIGPDRPFKDLGFDSLTAVELRNRLNAAAGIRLPATLVFDHPTPASLAAYLRNELVPPEKTPAEALLEELARMEAELAGMTGGEADLTVGEKAMVRSRLEVMLERLQGGDRRAAGGDDRDLEAATADTIFALIDEELGG</sequence>
<keyword evidence="7" id="KW-1185">Reference proteome</keyword>
<reference evidence="6 7" key="1">
    <citation type="journal article" date="2016" name="Arch. Microbiol.">
        <title>Streptomyces zhihengii sp. nov., isolated from rhizospheric soil of Psammosilene tunicoides.</title>
        <authorList>
            <person name="Huang M.J."/>
            <person name="Fei J.J."/>
            <person name="Salam N."/>
            <person name="Kim C.J."/>
            <person name="Hozzein W.N."/>
            <person name="Xiao M."/>
            <person name="Huang H.Q."/>
            <person name="Li W.J."/>
        </authorList>
    </citation>
    <scope>NUCLEOTIDE SEQUENCE [LARGE SCALE GENOMIC DNA]</scope>
    <source>
        <strain evidence="6 7">YIM T102</strain>
    </source>
</reference>
<dbReference type="Proteomes" id="UP000664109">
    <property type="component" value="Unassembled WGS sequence"/>
</dbReference>
<dbReference type="InterPro" id="IPR036736">
    <property type="entry name" value="ACP-like_sf"/>
</dbReference>
<dbReference type="InterPro" id="IPR009081">
    <property type="entry name" value="PP-bd_ACP"/>
</dbReference>
<evidence type="ECO:0000259" key="5">
    <source>
        <dbReference type="PROSITE" id="PS50075"/>
    </source>
</evidence>
<comment type="caution">
    <text evidence="6">The sequence shown here is derived from an EMBL/GenBank/DDBJ whole genome shotgun (WGS) entry which is preliminary data.</text>
</comment>
<feature type="domain" description="Carrier" evidence="5">
    <location>
        <begin position="97"/>
        <end position="172"/>
    </location>
</feature>
<proteinExistence type="predicted"/>
<dbReference type="InterPro" id="IPR020806">
    <property type="entry name" value="PKS_PP-bd"/>
</dbReference>
<dbReference type="EMBL" id="JAFEJA010000002">
    <property type="protein sequence ID" value="MBM9622985.1"/>
    <property type="molecule type" value="Genomic_DNA"/>
</dbReference>
<dbReference type="PANTHER" id="PTHR43775">
    <property type="entry name" value="FATTY ACID SYNTHASE"/>
    <property type="match status" value="1"/>
</dbReference>
<evidence type="ECO:0000313" key="7">
    <source>
        <dbReference type="Proteomes" id="UP000664109"/>
    </source>
</evidence>
<keyword evidence="4" id="KW-0511">Multifunctional enzyme</keyword>
<dbReference type="SMART" id="SM01294">
    <property type="entry name" value="PKS_PP_betabranch"/>
    <property type="match status" value="1"/>
</dbReference>
<dbReference type="SUPFAM" id="SSF47336">
    <property type="entry name" value="ACP-like"/>
    <property type="match status" value="1"/>
</dbReference>
<keyword evidence="2" id="KW-0597">Phosphoprotein</keyword>
<evidence type="ECO:0000313" key="6">
    <source>
        <dbReference type="EMBL" id="MBM9622985.1"/>
    </source>
</evidence>
<dbReference type="PANTHER" id="PTHR43775:SF51">
    <property type="entry name" value="INACTIVE PHENOLPHTHIOCEROL SYNTHESIS POLYKETIDE SYNTHASE TYPE I PKS1-RELATED"/>
    <property type="match status" value="1"/>
</dbReference>
<dbReference type="InterPro" id="IPR006162">
    <property type="entry name" value="Ppantetheine_attach_site"/>
</dbReference>
<keyword evidence="1" id="KW-0596">Phosphopantetheine</keyword>
<evidence type="ECO:0000256" key="4">
    <source>
        <dbReference type="ARBA" id="ARBA00023268"/>
    </source>
</evidence>
<dbReference type="Gene3D" id="1.10.1200.10">
    <property type="entry name" value="ACP-like"/>
    <property type="match status" value="1"/>
</dbReference>
<organism evidence="6 7">
    <name type="scientific">Streptomyces zhihengii</name>
    <dbReference type="NCBI Taxonomy" id="1818004"/>
    <lineage>
        <taxon>Bacteria</taxon>
        <taxon>Bacillati</taxon>
        <taxon>Actinomycetota</taxon>
        <taxon>Actinomycetes</taxon>
        <taxon>Kitasatosporales</taxon>
        <taxon>Streptomycetaceae</taxon>
        <taxon>Streptomyces</taxon>
    </lineage>
</organism>
<name>A0ABS2UZJ8_9ACTN</name>
<protein>
    <recommendedName>
        <fullName evidence="5">Carrier domain-containing protein</fullName>
    </recommendedName>
</protein>
<dbReference type="Pfam" id="PF00550">
    <property type="entry name" value="PP-binding"/>
    <property type="match status" value="1"/>
</dbReference>
<evidence type="ECO:0000256" key="1">
    <source>
        <dbReference type="ARBA" id="ARBA00022450"/>
    </source>
</evidence>
<evidence type="ECO:0000256" key="2">
    <source>
        <dbReference type="ARBA" id="ARBA00022553"/>
    </source>
</evidence>
<evidence type="ECO:0000256" key="3">
    <source>
        <dbReference type="ARBA" id="ARBA00022679"/>
    </source>
</evidence>
<dbReference type="PROSITE" id="PS00012">
    <property type="entry name" value="PHOSPHOPANTETHEINE"/>
    <property type="match status" value="1"/>
</dbReference>
<gene>
    <name evidence="6" type="ORF">JE024_30450</name>
</gene>
<dbReference type="PROSITE" id="PS50075">
    <property type="entry name" value="CARRIER"/>
    <property type="match status" value="1"/>
</dbReference>
<keyword evidence="3" id="KW-0808">Transferase</keyword>
<dbReference type="SMART" id="SM00823">
    <property type="entry name" value="PKS_PP"/>
    <property type="match status" value="1"/>
</dbReference>
<accession>A0ABS2UZJ8</accession>
<dbReference type="InterPro" id="IPR050091">
    <property type="entry name" value="PKS_NRPS_Biosynth_Enz"/>
</dbReference>
<dbReference type="Gene3D" id="3.40.50.720">
    <property type="entry name" value="NAD(P)-binding Rossmann-like Domain"/>
    <property type="match status" value="1"/>
</dbReference>